<evidence type="ECO:0000256" key="1">
    <source>
        <dbReference type="ARBA" id="ARBA00022679"/>
    </source>
</evidence>
<sequence length="315" mass="37234">IPFNFKHVDQVTNEILPPGTFHKNILNYSALFISKRPFKFKDLKYGKKRRKSKEANNPIDQLDSNLFNNISNDYMHYEDFSSPYLDNEELIKKIDNFDGKYKKRSKSLVLDMNKGKFFDVSNFNFNNNWRFKPIISKKNSFKDDYYLYLKTKVCDFSLRDFIDARNERMFSEKKPNTTHLIYKSELKTTGKIPIELYNKSVDNDCSANRVFSLKLFRYILLGLIYLHSLGISHNDLKASNIFMDSCDSFIPRIGDFGCKTFCNKHNVSFGRFYNNEYPQVESVMCTHQNSNKIEDCKSLAIILFEIFFPQDEMRK</sequence>
<protein>
    <submittedName>
        <fullName evidence="7">Protein kinase</fullName>
    </submittedName>
</protein>
<evidence type="ECO:0000256" key="4">
    <source>
        <dbReference type="ARBA" id="ARBA00022840"/>
    </source>
</evidence>
<evidence type="ECO:0000313" key="7">
    <source>
        <dbReference type="EMBL" id="EQB61173.1"/>
    </source>
</evidence>
<dbReference type="PANTHER" id="PTHR11042">
    <property type="entry name" value="EUKARYOTIC TRANSLATION INITIATION FACTOR 2-ALPHA KINASE EIF2-ALPHA KINASE -RELATED"/>
    <property type="match status" value="1"/>
</dbReference>
<evidence type="ECO:0000256" key="5">
    <source>
        <dbReference type="ARBA" id="ARBA00037982"/>
    </source>
</evidence>
<dbReference type="AlphaFoldDB" id="T0L9Q6"/>
<keyword evidence="3 7" id="KW-0418">Kinase</keyword>
<accession>T0L9Q6</accession>
<dbReference type="GO" id="GO:0005524">
    <property type="term" value="F:ATP binding"/>
    <property type="evidence" value="ECO:0007669"/>
    <property type="project" value="UniProtKB-KW"/>
</dbReference>
<evidence type="ECO:0000256" key="3">
    <source>
        <dbReference type="ARBA" id="ARBA00022777"/>
    </source>
</evidence>
<dbReference type="HOGENOM" id="CLU_884429_0_0_1"/>
<dbReference type="InterPro" id="IPR008271">
    <property type="entry name" value="Ser/Thr_kinase_AS"/>
</dbReference>
<dbReference type="InterPro" id="IPR050339">
    <property type="entry name" value="CC_SR_Kinase"/>
</dbReference>
<dbReference type="InterPro" id="IPR011009">
    <property type="entry name" value="Kinase-like_dom_sf"/>
</dbReference>
<dbReference type="Pfam" id="PF00069">
    <property type="entry name" value="Pkinase"/>
    <property type="match status" value="1"/>
</dbReference>
<keyword evidence="8" id="KW-1185">Reference proteome</keyword>
<dbReference type="GO" id="GO:0005634">
    <property type="term" value="C:nucleus"/>
    <property type="evidence" value="ECO:0007669"/>
    <property type="project" value="TreeGrafter"/>
</dbReference>
<dbReference type="GO" id="GO:0005737">
    <property type="term" value="C:cytoplasm"/>
    <property type="evidence" value="ECO:0007669"/>
    <property type="project" value="TreeGrafter"/>
</dbReference>
<proteinExistence type="inferred from homology"/>
<reference evidence="7 8" key="1">
    <citation type="journal article" date="2013" name="BMC Genomics">
        <title>Genome sequencing and comparative genomics of honey bee microsporidia, Nosema apis reveal novel insights into host-parasite interactions.</title>
        <authorList>
            <person name="Chen Yp."/>
            <person name="Pettis J.S."/>
            <person name="Zhao Y."/>
            <person name="Liu X."/>
            <person name="Tallon L.J."/>
            <person name="Sadzewicz L.D."/>
            <person name="Li R."/>
            <person name="Zheng H."/>
            <person name="Huang S."/>
            <person name="Zhang X."/>
            <person name="Hamilton M.C."/>
            <person name="Pernal S.F."/>
            <person name="Melathopoulos A.P."/>
            <person name="Yan X."/>
            <person name="Evans J.D."/>
        </authorList>
    </citation>
    <scope>NUCLEOTIDE SEQUENCE [LARGE SCALE GENOMIC DNA]</scope>
    <source>
        <strain evidence="7 8">BRL 01</strain>
    </source>
</reference>
<dbReference type="PROSITE" id="PS50011">
    <property type="entry name" value="PROTEIN_KINASE_DOM"/>
    <property type="match status" value="1"/>
</dbReference>
<feature type="non-terminal residue" evidence="7">
    <location>
        <position position="1"/>
    </location>
</feature>
<dbReference type="PROSITE" id="PS00108">
    <property type="entry name" value="PROTEIN_KINASE_ST"/>
    <property type="match status" value="1"/>
</dbReference>
<dbReference type="EMBL" id="KE647168">
    <property type="protein sequence ID" value="EQB61173.1"/>
    <property type="molecule type" value="Genomic_DNA"/>
</dbReference>
<dbReference type="SUPFAM" id="SSF56112">
    <property type="entry name" value="Protein kinase-like (PK-like)"/>
    <property type="match status" value="1"/>
</dbReference>
<evidence type="ECO:0000256" key="2">
    <source>
        <dbReference type="ARBA" id="ARBA00022741"/>
    </source>
</evidence>
<dbReference type="GO" id="GO:0004672">
    <property type="term" value="F:protein kinase activity"/>
    <property type="evidence" value="ECO:0007669"/>
    <property type="project" value="InterPro"/>
</dbReference>
<dbReference type="Gene3D" id="1.10.510.10">
    <property type="entry name" value="Transferase(Phosphotransferase) domain 1"/>
    <property type="match status" value="1"/>
</dbReference>
<dbReference type="VEuPathDB" id="MicrosporidiaDB:NAPIS_ORF01274"/>
<keyword evidence="1" id="KW-0808">Transferase</keyword>
<dbReference type="OrthoDB" id="2193870at2759"/>
<evidence type="ECO:0000259" key="6">
    <source>
        <dbReference type="PROSITE" id="PS50011"/>
    </source>
</evidence>
<organism evidence="7 8">
    <name type="scientific">Vairimorpha apis BRL 01</name>
    <dbReference type="NCBI Taxonomy" id="1037528"/>
    <lineage>
        <taxon>Eukaryota</taxon>
        <taxon>Fungi</taxon>
        <taxon>Fungi incertae sedis</taxon>
        <taxon>Microsporidia</taxon>
        <taxon>Nosematidae</taxon>
        <taxon>Vairimorpha</taxon>
    </lineage>
</organism>
<evidence type="ECO:0000313" key="8">
    <source>
        <dbReference type="Proteomes" id="UP000053780"/>
    </source>
</evidence>
<name>T0L9Q6_9MICR</name>
<dbReference type="InterPro" id="IPR000719">
    <property type="entry name" value="Prot_kinase_dom"/>
</dbReference>
<keyword evidence="4" id="KW-0067">ATP-binding</keyword>
<comment type="similarity">
    <text evidence="5">Belongs to the protein kinase superfamily. Ser/Thr protein kinase family. GCN2 subfamily.</text>
</comment>
<feature type="domain" description="Protein kinase" evidence="6">
    <location>
        <begin position="56"/>
        <end position="315"/>
    </location>
</feature>
<dbReference type="Proteomes" id="UP000053780">
    <property type="component" value="Unassembled WGS sequence"/>
</dbReference>
<gene>
    <name evidence="7" type="ORF">NAPIS_ORF01274</name>
</gene>
<keyword evidence="2" id="KW-0547">Nucleotide-binding</keyword>